<dbReference type="EMBL" id="MNPL01006580">
    <property type="protein sequence ID" value="OQR75301.1"/>
    <property type="molecule type" value="Genomic_DNA"/>
</dbReference>
<feature type="compositionally biased region" description="Low complexity" evidence="11">
    <location>
        <begin position="40"/>
        <end position="51"/>
    </location>
</feature>
<organism evidence="13 14">
    <name type="scientific">Tropilaelaps mercedesae</name>
    <dbReference type="NCBI Taxonomy" id="418985"/>
    <lineage>
        <taxon>Eukaryota</taxon>
        <taxon>Metazoa</taxon>
        <taxon>Ecdysozoa</taxon>
        <taxon>Arthropoda</taxon>
        <taxon>Chelicerata</taxon>
        <taxon>Arachnida</taxon>
        <taxon>Acari</taxon>
        <taxon>Parasitiformes</taxon>
        <taxon>Mesostigmata</taxon>
        <taxon>Gamasina</taxon>
        <taxon>Dermanyssoidea</taxon>
        <taxon>Laelapidae</taxon>
        <taxon>Tropilaelaps</taxon>
    </lineage>
</organism>
<feature type="domain" description="AAA+ ATPase" evidence="12">
    <location>
        <begin position="505"/>
        <end position="639"/>
    </location>
</feature>
<dbReference type="InParanoid" id="A0A1V9XPA1"/>
<reference evidence="13 14" key="1">
    <citation type="journal article" date="2017" name="Gigascience">
        <title>Draft genome of the honey bee ectoparasitic mite, Tropilaelaps mercedesae, is shaped by the parasitic life history.</title>
        <authorList>
            <person name="Dong X."/>
            <person name="Armstrong S.D."/>
            <person name="Xia D."/>
            <person name="Makepeace B.L."/>
            <person name="Darby A.C."/>
            <person name="Kadowaki T."/>
        </authorList>
    </citation>
    <scope>NUCLEOTIDE SEQUENCE [LARGE SCALE GENOMIC DNA]</scope>
    <source>
        <strain evidence="13">Wuxi-XJTLU</strain>
    </source>
</reference>
<keyword evidence="14" id="KW-1185">Reference proteome</keyword>
<dbReference type="Pfam" id="PF17862">
    <property type="entry name" value="AAA_lid_3"/>
    <property type="match status" value="1"/>
</dbReference>
<sequence length="1032" mass="114036">MCSSIFSCYRCRFTVDLHVNPLCSFVATLQNNSDKPHDQNNTSRSSHSTNSIHGQGVERTETYGAAWPPGRPHEAIVFEVAKYGDFPWSPIDCDTLEFFVSRQFVVDFELDPAKEYAFKELESCPTLQLVVLHGRRNLLQEAQTREWQNRWCETLVRPGSDLGGLTVTETRPTRFGIITLNTQMIVLEGGVKIKPVNSAGRLLRLVDRPSSSSDNKHSTSEVRKDSDRNQTIKSGSTGIDDYEQLMLRCLLVLPSKFYKVLRTAARDAASTIDPDRCVYLSLKTLSRLKISPFSWAQIEVGNVKRVVRVVASTAIQYETEDGVVLATPQLVLSVSDDQRATPCTILPIEEYPTNYAIELSVAVIKSPNYNHQSDFSAILKWHFERRPRLLAKGDVFAVSQKEFFAYAPDLRGTCAYTDEATVYFRVGSLAGGDRGEPQSLWCDYQRCTLYQSGATVSKVPRCMELMLNRSYHPVFNTPQSIVPDVAELLDLIGLFYSHKQISHTLQLLFLVSGPSSSGKNSAVNSIALALGLHLYTVRGSALTGDTPAVAETRIRNSFEKALVYGPCLLHVMNIEDMFRNVVDVADTRLVSVFLETVATLNRVAKPHPIVIVATSNEANKIPSQVMSAVLHHLVVPPIKQDDRQYILELLFADDMLSSSLDLKAVAQKTSGFVLGDLCALVDFARKNLYRRETQGPTMVGMCASLAAPILTMEDILKAISQIQDNHSKSIGAPQIPSVRWDDIGGLEAAKKEILDTIQFPLKNPNFGGTGGSLTRSGILLYGPPGTGKTLLAKAVATECSLNFLSVKAMSYVQFTLMLRTYATLQGPELINMYIGQSEQNVRKVFEKARLAAPCVIFFDELDSLAPRRGRSGDSGGVMDRVVSQLLAEMDGLGKVGSADGGLVFVIGATNRPDLLDTAILRPGRLDRLVYVDIPEEAEVKLKVLRALTRKLTLRDVDLQKLSEACPSHLTGADLYSLCASAMIHAVRRCIDTHSKKLVVVSTDFEKALEKLTPSVSVAELQKYRGLRDKFAH</sequence>
<dbReference type="Pfam" id="PF00004">
    <property type="entry name" value="AAA"/>
    <property type="match status" value="2"/>
</dbReference>
<comment type="catalytic activity">
    <reaction evidence="10">
        <text>ATP + H2O = ADP + phosphate + H(+)</text>
        <dbReference type="Rhea" id="RHEA:13065"/>
        <dbReference type="ChEBI" id="CHEBI:15377"/>
        <dbReference type="ChEBI" id="CHEBI:15378"/>
        <dbReference type="ChEBI" id="CHEBI:30616"/>
        <dbReference type="ChEBI" id="CHEBI:43474"/>
        <dbReference type="ChEBI" id="CHEBI:456216"/>
    </reaction>
    <physiologicalReaction direction="left-to-right" evidence="10">
        <dbReference type="Rhea" id="RHEA:13066"/>
    </physiologicalReaction>
</comment>
<evidence type="ECO:0000256" key="4">
    <source>
        <dbReference type="ARBA" id="ARBA00022741"/>
    </source>
</evidence>
<dbReference type="PROSITE" id="PS00674">
    <property type="entry name" value="AAA"/>
    <property type="match status" value="1"/>
</dbReference>
<evidence type="ECO:0000256" key="11">
    <source>
        <dbReference type="SAM" id="MobiDB-lite"/>
    </source>
</evidence>
<evidence type="ECO:0000256" key="6">
    <source>
        <dbReference type="ARBA" id="ARBA00022840"/>
    </source>
</evidence>
<dbReference type="GO" id="GO:0005778">
    <property type="term" value="C:peroxisomal membrane"/>
    <property type="evidence" value="ECO:0007669"/>
    <property type="project" value="TreeGrafter"/>
</dbReference>
<dbReference type="PANTHER" id="PTHR23077:SF9">
    <property type="entry name" value="PEROXISOMAL ATPASE PEX6"/>
    <property type="match status" value="1"/>
</dbReference>
<keyword evidence="3" id="KW-0962">Peroxisome biogenesis</keyword>
<dbReference type="InterPro" id="IPR027417">
    <property type="entry name" value="P-loop_NTPase"/>
</dbReference>
<dbReference type="GO" id="GO:0016887">
    <property type="term" value="F:ATP hydrolysis activity"/>
    <property type="evidence" value="ECO:0007669"/>
    <property type="project" value="InterPro"/>
</dbReference>
<dbReference type="InterPro" id="IPR041569">
    <property type="entry name" value="AAA_lid_3"/>
</dbReference>
<feature type="region of interest" description="Disordered" evidence="11">
    <location>
        <begin position="33"/>
        <end position="55"/>
    </location>
</feature>
<accession>A0A1V9XPA1</accession>
<gene>
    <name evidence="13" type="ORF">BIW11_08512</name>
</gene>
<evidence type="ECO:0000256" key="2">
    <source>
        <dbReference type="ARBA" id="ARBA00006914"/>
    </source>
</evidence>
<comment type="caution">
    <text evidence="13">The sequence shown here is derived from an EMBL/GenBank/DDBJ whole genome shotgun (WGS) entry which is preliminary data.</text>
</comment>
<evidence type="ECO:0000313" key="13">
    <source>
        <dbReference type="EMBL" id="OQR75301.1"/>
    </source>
</evidence>
<keyword evidence="5" id="KW-0378">Hydrolase</keyword>
<feature type="region of interest" description="Disordered" evidence="11">
    <location>
        <begin position="207"/>
        <end position="235"/>
    </location>
</feature>
<dbReference type="OrthoDB" id="6504845at2759"/>
<dbReference type="AlphaFoldDB" id="A0A1V9XPA1"/>
<dbReference type="InterPro" id="IPR050168">
    <property type="entry name" value="AAA_ATPase_domain"/>
</dbReference>
<dbReference type="SMART" id="SM00382">
    <property type="entry name" value="AAA"/>
    <property type="match status" value="2"/>
</dbReference>
<protein>
    <recommendedName>
        <fullName evidence="8">Peroxisomal ATPase PEX6</fullName>
    </recommendedName>
    <alternativeName>
        <fullName evidence="9">Peroxin-6</fullName>
    </alternativeName>
</protein>
<dbReference type="SUPFAM" id="SSF52540">
    <property type="entry name" value="P-loop containing nucleoside triphosphate hydrolases"/>
    <property type="match status" value="2"/>
</dbReference>
<proteinExistence type="inferred from homology"/>
<evidence type="ECO:0000259" key="12">
    <source>
        <dbReference type="SMART" id="SM00382"/>
    </source>
</evidence>
<dbReference type="Proteomes" id="UP000192247">
    <property type="component" value="Unassembled WGS sequence"/>
</dbReference>
<dbReference type="Gene3D" id="1.10.8.60">
    <property type="match status" value="2"/>
</dbReference>
<dbReference type="InterPro" id="IPR003960">
    <property type="entry name" value="ATPase_AAA_CS"/>
</dbReference>
<evidence type="ECO:0000256" key="3">
    <source>
        <dbReference type="ARBA" id="ARBA00022593"/>
    </source>
</evidence>
<dbReference type="InterPro" id="IPR003959">
    <property type="entry name" value="ATPase_AAA_core"/>
</dbReference>
<dbReference type="GO" id="GO:0005524">
    <property type="term" value="F:ATP binding"/>
    <property type="evidence" value="ECO:0007669"/>
    <property type="project" value="UniProtKB-KW"/>
</dbReference>
<dbReference type="FunFam" id="3.40.50.300:FF:000109">
    <property type="entry name" value="Peroxisomal biogenesis factor 6"/>
    <property type="match status" value="1"/>
</dbReference>
<dbReference type="GO" id="GO:0016558">
    <property type="term" value="P:protein import into peroxisome matrix"/>
    <property type="evidence" value="ECO:0007669"/>
    <property type="project" value="TreeGrafter"/>
</dbReference>
<feature type="compositionally biased region" description="Basic and acidic residues" evidence="11">
    <location>
        <begin position="214"/>
        <end position="230"/>
    </location>
</feature>
<evidence type="ECO:0000256" key="1">
    <source>
        <dbReference type="ARBA" id="ARBA00004370"/>
    </source>
</evidence>
<dbReference type="PANTHER" id="PTHR23077">
    <property type="entry name" value="AAA-FAMILY ATPASE"/>
    <property type="match status" value="1"/>
</dbReference>
<name>A0A1V9XPA1_9ACAR</name>
<dbReference type="FunCoup" id="A0A1V9XPA1">
    <property type="interactions" value="640"/>
</dbReference>
<evidence type="ECO:0000256" key="8">
    <source>
        <dbReference type="ARBA" id="ARBA00034811"/>
    </source>
</evidence>
<evidence type="ECO:0000256" key="10">
    <source>
        <dbReference type="ARBA" id="ARBA00048778"/>
    </source>
</evidence>
<evidence type="ECO:0000256" key="7">
    <source>
        <dbReference type="ARBA" id="ARBA00023136"/>
    </source>
</evidence>
<keyword evidence="4" id="KW-0547">Nucleotide-binding</keyword>
<evidence type="ECO:0000313" key="14">
    <source>
        <dbReference type="Proteomes" id="UP000192247"/>
    </source>
</evidence>
<dbReference type="InterPro" id="IPR003593">
    <property type="entry name" value="AAA+_ATPase"/>
</dbReference>
<comment type="similarity">
    <text evidence="2">Belongs to the AAA ATPase family.</text>
</comment>
<dbReference type="Gene3D" id="3.40.50.300">
    <property type="entry name" value="P-loop containing nucleotide triphosphate hydrolases"/>
    <property type="match status" value="2"/>
</dbReference>
<comment type="subcellular location">
    <subcellularLocation>
        <location evidence="1">Membrane</location>
    </subcellularLocation>
</comment>
<feature type="domain" description="AAA+ ATPase" evidence="12">
    <location>
        <begin position="774"/>
        <end position="935"/>
    </location>
</feature>
<keyword evidence="6" id="KW-0067">ATP-binding</keyword>
<dbReference type="STRING" id="418985.A0A1V9XPA1"/>
<keyword evidence="7" id="KW-0472">Membrane</keyword>
<evidence type="ECO:0000256" key="5">
    <source>
        <dbReference type="ARBA" id="ARBA00022801"/>
    </source>
</evidence>
<dbReference type="GO" id="GO:0005829">
    <property type="term" value="C:cytosol"/>
    <property type="evidence" value="ECO:0007669"/>
    <property type="project" value="TreeGrafter"/>
</dbReference>
<evidence type="ECO:0000256" key="9">
    <source>
        <dbReference type="ARBA" id="ARBA00034920"/>
    </source>
</evidence>